<accession>A0A644VHS9</accession>
<dbReference type="EMBL" id="VSSQ01000315">
    <property type="protein sequence ID" value="MPL90866.1"/>
    <property type="molecule type" value="Genomic_DNA"/>
</dbReference>
<name>A0A644VHS9_9ZZZZ</name>
<comment type="caution">
    <text evidence="1">The sequence shown here is derived from an EMBL/GenBank/DDBJ whole genome shotgun (WGS) entry which is preliminary data.</text>
</comment>
<dbReference type="AlphaFoldDB" id="A0A644VHS9"/>
<reference evidence="1" key="1">
    <citation type="submission" date="2019-08" db="EMBL/GenBank/DDBJ databases">
        <authorList>
            <person name="Kucharzyk K."/>
            <person name="Murdoch R.W."/>
            <person name="Higgins S."/>
            <person name="Loffler F."/>
        </authorList>
    </citation>
    <scope>NUCLEOTIDE SEQUENCE</scope>
</reference>
<sequence length="150" mass="15545">MKLVSKKTIVAAALCGFLVGSAVPTASADILGGLGSILKTGGIAYIVDTYANDINTFINKLTDKYNVSSDYATKVVPIITVGSKGYVGAAQVSGPQESVDRCKAALSLEGDMLNRSVRIQALIPIDSKNPLNGFNRVQGVGVSAKIDVAI</sequence>
<proteinExistence type="predicted"/>
<evidence type="ECO:0000313" key="1">
    <source>
        <dbReference type="EMBL" id="MPL90866.1"/>
    </source>
</evidence>
<organism evidence="1">
    <name type="scientific">bioreactor metagenome</name>
    <dbReference type="NCBI Taxonomy" id="1076179"/>
    <lineage>
        <taxon>unclassified sequences</taxon>
        <taxon>metagenomes</taxon>
        <taxon>ecological metagenomes</taxon>
    </lineage>
</organism>
<gene>
    <name evidence="1" type="ORF">SDC9_36923</name>
</gene>
<protein>
    <submittedName>
        <fullName evidence="1">Uncharacterized protein</fullName>
    </submittedName>
</protein>